<evidence type="ECO:0000256" key="2">
    <source>
        <dbReference type="ARBA" id="ARBA00010593"/>
    </source>
</evidence>
<keyword evidence="5 7" id="KW-1133">Transmembrane helix</keyword>
<dbReference type="InParanoid" id="A0A1I1WQ95"/>
<keyword evidence="10" id="KW-1185">Reference proteome</keyword>
<evidence type="ECO:0000256" key="1">
    <source>
        <dbReference type="ARBA" id="ARBA00004141"/>
    </source>
</evidence>
<feature type="domain" description="Amino acid permease/ SLC12A" evidence="8">
    <location>
        <begin position="18"/>
        <end position="432"/>
    </location>
</feature>
<name>A0A1I1WQ95_9BACT</name>
<comment type="subcellular location">
    <subcellularLocation>
        <location evidence="1">Membrane</location>
        <topology evidence="1">Multi-pass membrane protein</topology>
    </subcellularLocation>
</comment>
<feature type="transmembrane region" description="Helical" evidence="7">
    <location>
        <begin position="87"/>
        <end position="113"/>
    </location>
</feature>
<feature type="transmembrane region" description="Helical" evidence="7">
    <location>
        <begin position="158"/>
        <end position="182"/>
    </location>
</feature>
<evidence type="ECO:0000259" key="8">
    <source>
        <dbReference type="Pfam" id="PF00324"/>
    </source>
</evidence>
<feature type="transmembrane region" description="Helical" evidence="7">
    <location>
        <begin position="336"/>
        <end position="354"/>
    </location>
</feature>
<protein>
    <submittedName>
        <fullName evidence="9">Amino acid transporter</fullName>
    </submittedName>
</protein>
<dbReference type="AlphaFoldDB" id="A0A1I1WQ95"/>
<feature type="transmembrane region" description="Helical" evidence="7">
    <location>
        <begin position="360"/>
        <end position="382"/>
    </location>
</feature>
<keyword evidence="6 7" id="KW-0472">Membrane</keyword>
<sequence length="757" mass="84372">MNSPELIPSARRFGTAPVFITAISTILGAILFLRFGYAVGTIGFIGSLLLIFLGHLITIPTALAISEISTNTRVEGGGEYYIISRSFGLNIGATIGLALFLSQAISIAFYIIAFTETFEMFFNWWNIRFGWDLPRQVISLPVLLILAVMILRQGANLGVGLLYGVAGILFLSLLLFFLGHGANETVPGEFFRSNVTFTNRDSFFSVFAICFPAFTGMTAGVGLSGDLKNPGKSLPVGTMLATFLGMLIYILVVWKMASSVPKEALLSNQLIMSEIAIGGSIFVLLGLAASTLSSALGSVLVAPRTLQALASDRSLPISRINSVLAKGKGSTNEPRNASLVAFVIAFVFVALGNVDAVAEVISMFFLITYGSLCLISFLNHFGSSPSYRPRFRSKWYFSLLGFVLSVWVMFMINPVYTILAYSLIVVIYLVIEHYHKDRSGLVNLFKGALFQLNRRLQVYMQKNQGPAEKEEWRPAAVCISSHSFERPKIFDLMNWISYRHGFGTYFHFIEDYFSRQTYQASREIMNELIDFQKEENSSLYIDTMISPSYTSAIAQIIQAPSISGMENNMVIFEYDKNQPEELDRIIDNISLTKAGDYDVCVFGSSKSTPHYRNGIHVWIRPVDYLNANLMILLGYIILGHPDWKKGKIKIFSICAPEHIEKTREELDLLVKEGRLPITLSNIEIVPATGNLPVHEIVSEKSRKAGLIIMGFREEHIKQRGKEFFNDYRSLNDILFVNASRATDIIEKKKLELSSITS</sequence>
<dbReference type="FunFam" id="1.20.1740.10:FF:000013">
    <property type="entry name" value="Solute carrier family 12 member"/>
    <property type="match status" value="1"/>
</dbReference>
<evidence type="ECO:0000313" key="10">
    <source>
        <dbReference type="Proteomes" id="UP000181976"/>
    </source>
</evidence>
<accession>A0A1I1WQ95</accession>
<dbReference type="Gene3D" id="1.20.1740.10">
    <property type="entry name" value="Amino acid/polyamine transporter I"/>
    <property type="match status" value="1"/>
</dbReference>
<evidence type="ECO:0000313" key="9">
    <source>
        <dbReference type="EMBL" id="SFD95270.1"/>
    </source>
</evidence>
<feature type="transmembrane region" description="Helical" evidence="7">
    <location>
        <begin position="202"/>
        <end position="224"/>
    </location>
</feature>
<evidence type="ECO:0000256" key="3">
    <source>
        <dbReference type="ARBA" id="ARBA00022448"/>
    </source>
</evidence>
<dbReference type="GO" id="GO:0015377">
    <property type="term" value="F:chloride:monoatomic cation symporter activity"/>
    <property type="evidence" value="ECO:0007669"/>
    <property type="project" value="InterPro"/>
</dbReference>
<feature type="transmembrane region" description="Helical" evidence="7">
    <location>
        <begin position="236"/>
        <end position="257"/>
    </location>
</feature>
<feature type="transmembrane region" description="Helical" evidence="7">
    <location>
        <begin position="133"/>
        <end position="151"/>
    </location>
</feature>
<dbReference type="Pfam" id="PF00324">
    <property type="entry name" value="AA_permease"/>
    <property type="match status" value="1"/>
</dbReference>
<feature type="transmembrane region" description="Helical" evidence="7">
    <location>
        <begin position="12"/>
        <end position="35"/>
    </location>
</feature>
<dbReference type="RefSeq" id="WP_010528256.1">
    <property type="nucleotide sequence ID" value="NZ_AFSL01000074.1"/>
</dbReference>
<dbReference type="GO" id="GO:0016020">
    <property type="term" value="C:membrane"/>
    <property type="evidence" value="ECO:0007669"/>
    <property type="project" value="UniProtKB-SubCell"/>
</dbReference>
<gene>
    <name evidence="9" type="ORF">SAMN05444380_104139</name>
</gene>
<dbReference type="STRING" id="385682.SAMN05444380_104139"/>
<dbReference type="InterPro" id="IPR004841">
    <property type="entry name" value="AA-permease/SLC12A_dom"/>
</dbReference>
<dbReference type="EMBL" id="FONA01000004">
    <property type="protein sequence ID" value="SFD95270.1"/>
    <property type="molecule type" value="Genomic_DNA"/>
</dbReference>
<feature type="transmembrane region" description="Helical" evidence="7">
    <location>
        <begin position="41"/>
        <end position="66"/>
    </location>
</feature>
<dbReference type="PANTHER" id="PTHR11827:SF72">
    <property type="entry name" value="GH08340P"/>
    <property type="match status" value="1"/>
</dbReference>
<evidence type="ECO:0000256" key="7">
    <source>
        <dbReference type="SAM" id="Phobius"/>
    </source>
</evidence>
<keyword evidence="3" id="KW-0813">Transport</keyword>
<feature type="transmembrane region" description="Helical" evidence="7">
    <location>
        <begin position="277"/>
        <end position="302"/>
    </location>
</feature>
<dbReference type="OrthoDB" id="3181223at2"/>
<dbReference type="Proteomes" id="UP000181976">
    <property type="component" value="Unassembled WGS sequence"/>
</dbReference>
<comment type="similarity">
    <text evidence="2">Belongs to the SLC12A transporter family.</text>
</comment>
<dbReference type="PANTHER" id="PTHR11827">
    <property type="entry name" value="SOLUTE CARRIER FAMILY 12, CATION COTRANSPORTERS"/>
    <property type="match status" value="1"/>
</dbReference>
<dbReference type="eggNOG" id="COG0531">
    <property type="taxonomic scope" value="Bacteria"/>
</dbReference>
<organism evidence="9 10">
    <name type="scientific">Thermophagus xiamenensis</name>
    <dbReference type="NCBI Taxonomy" id="385682"/>
    <lineage>
        <taxon>Bacteria</taxon>
        <taxon>Pseudomonadati</taxon>
        <taxon>Bacteroidota</taxon>
        <taxon>Bacteroidia</taxon>
        <taxon>Marinilabiliales</taxon>
        <taxon>Marinilabiliaceae</taxon>
        <taxon>Thermophagus</taxon>
    </lineage>
</organism>
<evidence type="ECO:0000256" key="4">
    <source>
        <dbReference type="ARBA" id="ARBA00022692"/>
    </source>
</evidence>
<keyword evidence="4 7" id="KW-0812">Transmembrane</keyword>
<proteinExistence type="inferred from homology"/>
<evidence type="ECO:0000256" key="5">
    <source>
        <dbReference type="ARBA" id="ARBA00022989"/>
    </source>
</evidence>
<evidence type="ECO:0000256" key="6">
    <source>
        <dbReference type="ARBA" id="ARBA00023136"/>
    </source>
</evidence>
<reference evidence="9 10" key="1">
    <citation type="submission" date="2016-10" db="EMBL/GenBank/DDBJ databases">
        <authorList>
            <person name="de Groot N.N."/>
        </authorList>
    </citation>
    <scope>NUCLEOTIDE SEQUENCE [LARGE SCALE GENOMIC DNA]</scope>
    <source>
        <strain evidence="9 10">DSM 19012</strain>
    </source>
</reference>
<dbReference type="InterPro" id="IPR004842">
    <property type="entry name" value="SLC12A_fam"/>
</dbReference>
<feature type="transmembrane region" description="Helical" evidence="7">
    <location>
        <begin position="394"/>
        <end position="412"/>
    </location>
</feature>